<gene>
    <name evidence="3" type="ORF">Tci_045454</name>
</gene>
<feature type="domain" description="Reverse transcriptase Ty1/copia-type" evidence="2">
    <location>
        <begin position="173"/>
        <end position="220"/>
    </location>
</feature>
<feature type="region of interest" description="Disordered" evidence="1">
    <location>
        <begin position="1"/>
        <end position="32"/>
    </location>
</feature>
<evidence type="ECO:0000256" key="1">
    <source>
        <dbReference type="SAM" id="MobiDB-lite"/>
    </source>
</evidence>
<proteinExistence type="predicted"/>
<feature type="region of interest" description="Disordered" evidence="1">
    <location>
        <begin position="79"/>
        <end position="108"/>
    </location>
</feature>
<dbReference type="EMBL" id="BKCJ010006696">
    <property type="protein sequence ID" value="GEU73476.1"/>
    <property type="molecule type" value="Genomic_DNA"/>
</dbReference>
<reference evidence="3" key="1">
    <citation type="journal article" date="2019" name="Sci. Rep.">
        <title>Draft genome of Tanacetum cinerariifolium, the natural source of mosquito coil.</title>
        <authorList>
            <person name="Yamashiro T."/>
            <person name="Shiraishi A."/>
            <person name="Satake H."/>
            <person name="Nakayama K."/>
        </authorList>
    </citation>
    <scope>NUCLEOTIDE SEQUENCE</scope>
</reference>
<feature type="compositionally biased region" description="Polar residues" evidence="1">
    <location>
        <begin position="98"/>
        <end position="108"/>
    </location>
</feature>
<feature type="compositionally biased region" description="Low complexity" evidence="1">
    <location>
        <begin position="79"/>
        <end position="90"/>
    </location>
</feature>
<evidence type="ECO:0000313" key="3">
    <source>
        <dbReference type="EMBL" id="GEU73476.1"/>
    </source>
</evidence>
<dbReference type="InterPro" id="IPR013103">
    <property type="entry name" value="RVT_2"/>
</dbReference>
<dbReference type="CDD" id="cd09272">
    <property type="entry name" value="RNase_HI_RT_Ty1"/>
    <property type="match status" value="1"/>
</dbReference>
<dbReference type="PANTHER" id="PTHR11439">
    <property type="entry name" value="GAG-POL-RELATED RETROTRANSPOSON"/>
    <property type="match status" value="1"/>
</dbReference>
<comment type="caution">
    <text evidence="3">The sequence shown here is derived from an EMBL/GenBank/DDBJ whole genome shotgun (WGS) entry which is preliminary data.</text>
</comment>
<organism evidence="3">
    <name type="scientific">Tanacetum cinerariifolium</name>
    <name type="common">Dalmatian daisy</name>
    <name type="synonym">Chrysanthemum cinerariifolium</name>
    <dbReference type="NCBI Taxonomy" id="118510"/>
    <lineage>
        <taxon>Eukaryota</taxon>
        <taxon>Viridiplantae</taxon>
        <taxon>Streptophyta</taxon>
        <taxon>Embryophyta</taxon>
        <taxon>Tracheophyta</taxon>
        <taxon>Spermatophyta</taxon>
        <taxon>Magnoliopsida</taxon>
        <taxon>eudicotyledons</taxon>
        <taxon>Gunneridae</taxon>
        <taxon>Pentapetalae</taxon>
        <taxon>asterids</taxon>
        <taxon>campanulids</taxon>
        <taxon>Asterales</taxon>
        <taxon>Asteraceae</taxon>
        <taxon>Asteroideae</taxon>
        <taxon>Anthemideae</taxon>
        <taxon>Anthemidinae</taxon>
        <taxon>Tanacetum</taxon>
    </lineage>
</organism>
<dbReference type="PANTHER" id="PTHR11439:SF495">
    <property type="entry name" value="REVERSE TRANSCRIPTASE, RNA-DEPENDENT DNA POLYMERASE-RELATED"/>
    <property type="match status" value="1"/>
</dbReference>
<sequence>MAYEHSSLRPAHHEMTPATISSGLVPNPPSLTPFVPPSRKDWDMLFQPLFDELFTPLPNADHPAPKFIALISEVVAPEPAASTDSPSTTTVDQDAPLPSNSQTIPETQSPLNGAGLCWEVMEGRVGVVRRWWSGAEMGRSGAVESGGNSVFIALLTETALDFSRLRHASRFYSFAPFARLEAIRIFLACAAHMNMVICQIDVKTAFLNGNLWEEVYVSQPDRLGLPKSTYMRSKGSFDHAGCQDTRRSTSGSMQFLGDRLVRWSSKRQKRAAISSREAEYIALSGCCAQVLWMRSQLTDYGLRFNKIPMYCDNKSGIALCYNNVRHSRERIKFLIDKLGMRSSMPKTLKQLADEVEE</sequence>
<accession>A0A6L2MHQ2</accession>
<dbReference type="Pfam" id="PF07727">
    <property type="entry name" value="RVT_2"/>
    <property type="match status" value="1"/>
</dbReference>
<dbReference type="AlphaFoldDB" id="A0A6L2MHQ2"/>
<protein>
    <recommendedName>
        <fullName evidence="2">Reverse transcriptase Ty1/copia-type domain-containing protein</fullName>
    </recommendedName>
</protein>
<evidence type="ECO:0000259" key="2">
    <source>
        <dbReference type="Pfam" id="PF07727"/>
    </source>
</evidence>
<name>A0A6L2MHQ2_TANCI</name>